<dbReference type="Proteomes" id="UP000007523">
    <property type="component" value="Chromosome"/>
</dbReference>
<evidence type="ECO:0000313" key="2">
    <source>
        <dbReference type="Proteomes" id="UP000007523"/>
    </source>
</evidence>
<proteinExistence type="predicted"/>
<organism evidence="1 2">
    <name type="scientific">Paenibacillus mucilaginosus 3016</name>
    <dbReference type="NCBI Taxonomy" id="1116391"/>
    <lineage>
        <taxon>Bacteria</taxon>
        <taxon>Bacillati</taxon>
        <taxon>Bacillota</taxon>
        <taxon>Bacilli</taxon>
        <taxon>Bacillales</taxon>
        <taxon>Paenibacillaceae</taxon>
        <taxon>Paenibacillus</taxon>
    </lineage>
</organism>
<evidence type="ECO:0008006" key="3">
    <source>
        <dbReference type="Google" id="ProtNLM"/>
    </source>
</evidence>
<evidence type="ECO:0000313" key="1">
    <source>
        <dbReference type="EMBL" id="AFC28969.1"/>
    </source>
</evidence>
<sequence>MKATKLMLGGHSFFSELASDPEPSDAEKEAIVTECLNLGIHGFDTTYYQERVHLGRILEELGRREEAMLMACSLEKLRFALPGREESGASPCLRSSGAGNWRSLQEAGRTTLRSCSAG</sequence>
<gene>
    <name evidence="1" type="ORF">PM3016_2071</name>
</gene>
<protein>
    <recommendedName>
        <fullName evidence="3">Aldo/keto reductase</fullName>
    </recommendedName>
</protein>
<keyword evidence="2" id="KW-1185">Reference proteome</keyword>
<dbReference type="EMBL" id="CP003235">
    <property type="protein sequence ID" value="AFC28969.1"/>
    <property type="molecule type" value="Genomic_DNA"/>
</dbReference>
<dbReference type="AlphaFoldDB" id="H6NCP0"/>
<accession>H6NCP0</accession>
<dbReference type="KEGG" id="pmq:PM3016_2071"/>
<dbReference type="HOGENOM" id="CLU_2070757_0_0_9"/>
<name>H6NCP0_9BACL</name>
<reference evidence="1 2" key="1">
    <citation type="journal article" date="2012" name="J. Bacteriol.">
        <title>Complete Genome Sequence of Paenibacillus mucilaginosus 3016, a Bacterium Functional as Microbial Fertilizer.</title>
        <authorList>
            <person name="Ma M."/>
            <person name="Wang Z."/>
            <person name="Li L."/>
            <person name="Jiang X."/>
            <person name="Guan D."/>
            <person name="Cao F."/>
            <person name="Chen H."/>
            <person name="Wang X."/>
            <person name="Shen D."/>
            <person name="Du B."/>
            <person name="Li J."/>
        </authorList>
    </citation>
    <scope>NUCLEOTIDE SEQUENCE [LARGE SCALE GENOMIC DNA]</scope>
    <source>
        <strain evidence="1 2">3016</strain>
    </source>
</reference>